<protein>
    <recommendedName>
        <fullName evidence="13 14">Flagellar biosynthetic protein FliR</fullName>
    </recommendedName>
</protein>
<comment type="similarity">
    <text evidence="2 14">Belongs to the FliR/MopE/SpaR family.</text>
</comment>
<organism evidence="15 16">
    <name type="scientific">Clostridium amylolyticum</name>
    <dbReference type="NCBI Taxonomy" id="1121298"/>
    <lineage>
        <taxon>Bacteria</taxon>
        <taxon>Bacillati</taxon>
        <taxon>Bacillota</taxon>
        <taxon>Clostridia</taxon>
        <taxon>Eubacteriales</taxon>
        <taxon>Clostridiaceae</taxon>
        <taxon>Clostridium</taxon>
    </lineage>
</organism>
<dbReference type="OrthoDB" id="9807950at2"/>
<proteinExistence type="inferred from homology"/>
<evidence type="ECO:0000256" key="10">
    <source>
        <dbReference type="ARBA" id="ARBA00023136"/>
    </source>
</evidence>
<evidence type="ECO:0000256" key="5">
    <source>
        <dbReference type="ARBA" id="ARBA00022475"/>
    </source>
</evidence>
<keyword evidence="15" id="KW-0969">Cilium</keyword>
<evidence type="ECO:0000313" key="15">
    <source>
        <dbReference type="EMBL" id="SHI60060.1"/>
    </source>
</evidence>
<keyword evidence="11 14" id="KW-0975">Bacterial flagellum</keyword>
<dbReference type="PRINTS" id="PR00950">
    <property type="entry name" value="TYPE3IMSPROT"/>
</dbReference>
<dbReference type="NCBIfam" id="TIGR00328">
    <property type="entry name" value="flhB"/>
    <property type="match status" value="1"/>
</dbReference>
<feature type="transmembrane region" description="Helical" evidence="14">
    <location>
        <begin position="6"/>
        <end position="28"/>
    </location>
</feature>
<dbReference type="RefSeq" id="WP_073004411.1">
    <property type="nucleotide sequence ID" value="NZ_FQZO01000001.1"/>
</dbReference>
<feature type="transmembrane region" description="Helical" evidence="14">
    <location>
        <begin position="171"/>
        <end position="196"/>
    </location>
</feature>
<evidence type="ECO:0000256" key="1">
    <source>
        <dbReference type="ARBA" id="ARBA00002578"/>
    </source>
</evidence>
<dbReference type="PANTHER" id="PTHR30531:SF12">
    <property type="entry name" value="FLAGELLAR BIOSYNTHETIC PROTEIN FLHB"/>
    <property type="match status" value="1"/>
</dbReference>
<keyword evidence="8" id="KW-0653">Protein transport</keyword>
<gene>
    <name evidence="15" type="ORF">SAMN05444401_1114</name>
</gene>
<evidence type="ECO:0000256" key="13">
    <source>
        <dbReference type="NCBIfam" id="TIGR01400"/>
    </source>
</evidence>
<comment type="subcellular location">
    <subcellularLocation>
        <location evidence="14">Cell membrane</location>
        <topology evidence="14">Multi-pass membrane protein</topology>
    </subcellularLocation>
    <subcellularLocation>
        <location evidence="14">Bacterial flagellum basal body</location>
    </subcellularLocation>
</comment>
<dbReference type="InterPro" id="IPR006135">
    <property type="entry name" value="T3SS_substrate_exporter"/>
</dbReference>
<keyword evidence="12" id="KW-1006">Bacterial flagellum protein export</keyword>
<keyword evidence="15" id="KW-0966">Cell projection</keyword>
<keyword evidence="6 14" id="KW-0812">Transmembrane</keyword>
<evidence type="ECO:0000256" key="12">
    <source>
        <dbReference type="ARBA" id="ARBA00023225"/>
    </source>
</evidence>
<evidence type="ECO:0000256" key="3">
    <source>
        <dbReference type="ARBA" id="ARBA00010690"/>
    </source>
</evidence>
<evidence type="ECO:0000256" key="11">
    <source>
        <dbReference type="ARBA" id="ARBA00023143"/>
    </source>
</evidence>
<keyword evidence="4" id="KW-0813">Transport</keyword>
<dbReference type="Proteomes" id="UP000184080">
    <property type="component" value="Unassembled WGS sequence"/>
</dbReference>
<evidence type="ECO:0000256" key="8">
    <source>
        <dbReference type="ARBA" id="ARBA00022927"/>
    </source>
</evidence>
<feature type="transmembrane region" description="Helical" evidence="14">
    <location>
        <begin position="351"/>
        <end position="372"/>
    </location>
</feature>
<keyword evidence="15" id="KW-0282">Flagellum</keyword>
<dbReference type="GO" id="GO:0009425">
    <property type="term" value="C:bacterial-type flagellum basal body"/>
    <property type="evidence" value="ECO:0007669"/>
    <property type="project" value="UniProtKB-SubCell"/>
</dbReference>
<sequence>MIDTNFFILIILIFFRLISFFILLPVLFPTGTPNYMKIIFSMLIAIALSPFLQTGALQLQNNYMLIMYFINEVMTGLLLGYATSLCFDAMRIAGSLLDMQMGLSMLNMFDPNAKSNSSFLEKLFYWTALIIFLIIDGHHMLISSIIESYKYVPIGDSIIFQESIMLTINAFMQYFIIALKIAIPIVLIIIITDITLGLVARTVPQLNVMILGLPIKILVGLLCFTIALPMIVNGMINAFNHIPEMIRGILKAVPVIFIFASEEKTEDATPRKKSEARKKGQVAKSKEVNLALTLLASTLTLAAISGYFSGSLKDTMTYFMNQDFKMMLDYNSVQAIWITVIWRMAMMYLPVALPIMLIGVLANFLQTGFILTSEPLKPQLSKINPINGFKRIFSTRSLVDLVKNLALVTIVGYIGYKYMMDNYPKILNIGNMYIPTIGYEIKSLILGIFTKITLVMVIIALVDFIYQRYMFNKDLKMTKQEIKEEYKQDEGDPQLKSKIKQKQREIATRRMMQAIPEATVVVTNPTHLAVALKYEDKGSEAPKVIAKGADLIALKIKEIAKENNVPIIENKPLARRLYDEVDIEREIPQEMYQAVAEILAALYKLNKKR</sequence>
<dbReference type="NCBIfam" id="TIGR01400">
    <property type="entry name" value="fliR"/>
    <property type="match status" value="1"/>
</dbReference>
<dbReference type="SUPFAM" id="SSF160544">
    <property type="entry name" value="EscU C-terminal domain-like"/>
    <property type="match status" value="1"/>
</dbReference>
<dbReference type="AlphaFoldDB" id="A0A1M6CGA0"/>
<feature type="transmembrane region" description="Helical" evidence="14">
    <location>
        <begin position="444"/>
        <end position="466"/>
    </location>
</feature>
<dbReference type="EMBL" id="FQZO01000001">
    <property type="protein sequence ID" value="SHI60060.1"/>
    <property type="molecule type" value="Genomic_DNA"/>
</dbReference>
<comment type="function">
    <text evidence="1 14">Role in flagellar biosynthesis.</text>
</comment>
<dbReference type="InterPro" id="IPR006303">
    <property type="entry name" value="FliR"/>
</dbReference>
<dbReference type="STRING" id="1121298.SAMN05444401_1114"/>
<evidence type="ECO:0000256" key="4">
    <source>
        <dbReference type="ARBA" id="ARBA00022448"/>
    </source>
</evidence>
<evidence type="ECO:0000256" key="2">
    <source>
        <dbReference type="ARBA" id="ARBA00009772"/>
    </source>
</evidence>
<name>A0A1M6CGA0_9CLOT</name>
<dbReference type="InterPro" id="IPR006136">
    <property type="entry name" value="FlhB"/>
</dbReference>
<dbReference type="Pfam" id="PF01312">
    <property type="entry name" value="Bac_export_2"/>
    <property type="match status" value="1"/>
</dbReference>
<keyword evidence="16" id="KW-1185">Reference proteome</keyword>
<dbReference type="FunFam" id="3.40.1690.10:FF:000001">
    <property type="entry name" value="Flagellar biosynthetic protein FlhB"/>
    <property type="match status" value="1"/>
</dbReference>
<keyword evidence="7" id="KW-1005">Bacterial flagellum biogenesis</keyword>
<dbReference type="Gene3D" id="6.10.250.2080">
    <property type="match status" value="1"/>
</dbReference>
<accession>A0A1M6CGA0</accession>
<dbReference type="PANTHER" id="PTHR30531">
    <property type="entry name" value="FLAGELLAR BIOSYNTHETIC PROTEIN FLHB"/>
    <property type="match status" value="1"/>
</dbReference>
<dbReference type="NCBIfam" id="NF009411">
    <property type="entry name" value="PRK12772.1"/>
    <property type="match status" value="1"/>
</dbReference>
<dbReference type="Gene3D" id="3.40.1690.10">
    <property type="entry name" value="secretion proteins EscU"/>
    <property type="match status" value="1"/>
</dbReference>
<reference evidence="15 16" key="1">
    <citation type="submission" date="2016-11" db="EMBL/GenBank/DDBJ databases">
        <authorList>
            <person name="Jaros S."/>
            <person name="Januszkiewicz K."/>
            <person name="Wedrychowicz H."/>
        </authorList>
    </citation>
    <scope>NUCLEOTIDE SEQUENCE [LARGE SCALE GENOMIC DNA]</scope>
    <source>
        <strain evidence="15 16">DSM 21864</strain>
    </source>
</reference>
<feature type="transmembrane region" description="Helical" evidence="14">
    <location>
        <begin position="393"/>
        <end position="416"/>
    </location>
</feature>
<dbReference type="GO" id="GO:0009306">
    <property type="term" value="P:protein secretion"/>
    <property type="evidence" value="ECO:0007669"/>
    <property type="project" value="InterPro"/>
</dbReference>
<keyword evidence="9 14" id="KW-1133">Transmembrane helix</keyword>
<evidence type="ECO:0000256" key="7">
    <source>
        <dbReference type="ARBA" id="ARBA00022795"/>
    </source>
</evidence>
<dbReference type="GO" id="GO:0005886">
    <property type="term" value="C:plasma membrane"/>
    <property type="evidence" value="ECO:0007669"/>
    <property type="project" value="UniProtKB-SubCell"/>
</dbReference>
<dbReference type="InterPro" id="IPR029025">
    <property type="entry name" value="T3SS_substrate_exporter_C"/>
</dbReference>
<evidence type="ECO:0000256" key="14">
    <source>
        <dbReference type="RuleBase" id="RU362071"/>
    </source>
</evidence>
<feature type="transmembrane region" description="Helical" evidence="14">
    <location>
        <begin position="288"/>
        <end position="308"/>
    </location>
</feature>
<evidence type="ECO:0000256" key="9">
    <source>
        <dbReference type="ARBA" id="ARBA00022989"/>
    </source>
</evidence>
<dbReference type="Pfam" id="PF01311">
    <property type="entry name" value="Bac_export_1"/>
    <property type="match status" value="1"/>
</dbReference>
<dbReference type="GO" id="GO:0044780">
    <property type="term" value="P:bacterial-type flagellum assembly"/>
    <property type="evidence" value="ECO:0007669"/>
    <property type="project" value="UniProtKB-UniRule"/>
</dbReference>
<dbReference type="InterPro" id="IPR002010">
    <property type="entry name" value="T3SS_IM_R"/>
</dbReference>
<evidence type="ECO:0000256" key="6">
    <source>
        <dbReference type="ARBA" id="ARBA00022692"/>
    </source>
</evidence>
<feature type="transmembrane region" description="Helical" evidence="14">
    <location>
        <begin position="35"/>
        <end position="53"/>
    </location>
</feature>
<comment type="similarity">
    <text evidence="3">Belongs to the type III secretion exporter family.</text>
</comment>
<feature type="transmembrane region" description="Helical" evidence="14">
    <location>
        <begin position="65"/>
        <end position="87"/>
    </location>
</feature>
<keyword evidence="10 14" id="KW-0472">Membrane</keyword>
<feature type="transmembrane region" description="Helical" evidence="14">
    <location>
        <begin position="123"/>
        <end position="146"/>
    </location>
</feature>
<feature type="transmembrane region" description="Helical" evidence="14">
    <location>
        <begin position="208"/>
        <end position="232"/>
    </location>
</feature>
<keyword evidence="5 14" id="KW-1003">Cell membrane</keyword>
<evidence type="ECO:0000313" key="16">
    <source>
        <dbReference type="Proteomes" id="UP000184080"/>
    </source>
</evidence>
<dbReference type="GO" id="GO:0006605">
    <property type="term" value="P:protein targeting"/>
    <property type="evidence" value="ECO:0007669"/>
    <property type="project" value="UniProtKB-UniRule"/>
</dbReference>